<dbReference type="GO" id="GO:0046872">
    <property type="term" value="F:metal ion binding"/>
    <property type="evidence" value="ECO:0007669"/>
    <property type="project" value="UniProtKB-KW"/>
</dbReference>
<dbReference type="PROSITE" id="PS00452">
    <property type="entry name" value="GUANYLATE_CYCLASE_1"/>
    <property type="match status" value="1"/>
</dbReference>
<dbReference type="PANTHER" id="PTHR45627:SF8">
    <property type="entry name" value="ADENYLATE CYCLASE TYPE 9"/>
    <property type="match status" value="1"/>
</dbReference>
<keyword evidence="17" id="KW-1185">Reference proteome</keyword>
<evidence type="ECO:0000256" key="8">
    <source>
        <dbReference type="ARBA" id="ARBA00022840"/>
    </source>
</evidence>
<dbReference type="InterPro" id="IPR018297">
    <property type="entry name" value="A/G_cyclase_CS"/>
</dbReference>
<comment type="catalytic activity">
    <reaction evidence="1">
        <text>ATP = 3',5'-cyclic AMP + diphosphate</text>
        <dbReference type="Rhea" id="RHEA:15389"/>
        <dbReference type="ChEBI" id="CHEBI:30616"/>
        <dbReference type="ChEBI" id="CHEBI:33019"/>
        <dbReference type="ChEBI" id="CHEBI:58165"/>
        <dbReference type="EC" id="4.6.1.1"/>
    </reaction>
</comment>
<evidence type="ECO:0000256" key="3">
    <source>
        <dbReference type="ARBA" id="ARBA00004141"/>
    </source>
</evidence>
<evidence type="ECO:0000256" key="10">
    <source>
        <dbReference type="ARBA" id="ARBA00022989"/>
    </source>
</evidence>
<evidence type="ECO:0000259" key="15">
    <source>
        <dbReference type="PROSITE" id="PS50125"/>
    </source>
</evidence>
<evidence type="ECO:0000256" key="5">
    <source>
        <dbReference type="ARBA" id="ARBA00022692"/>
    </source>
</evidence>
<dbReference type="InterPro" id="IPR029787">
    <property type="entry name" value="Nucleotide_cyclase"/>
</dbReference>
<keyword evidence="5" id="KW-0812">Transmembrane</keyword>
<dbReference type="Pfam" id="PF00211">
    <property type="entry name" value="Guanylate_cyc"/>
    <property type="match status" value="1"/>
</dbReference>
<dbReference type="CDD" id="cd07302">
    <property type="entry name" value="CHD"/>
    <property type="match status" value="1"/>
</dbReference>
<evidence type="ECO:0000256" key="9">
    <source>
        <dbReference type="ARBA" id="ARBA00022842"/>
    </source>
</evidence>
<evidence type="ECO:0000256" key="11">
    <source>
        <dbReference type="ARBA" id="ARBA00022998"/>
    </source>
</evidence>
<evidence type="ECO:0000256" key="7">
    <source>
        <dbReference type="ARBA" id="ARBA00022741"/>
    </source>
</evidence>
<dbReference type="EC" id="4.6.1.1" evidence="4"/>
<dbReference type="Proteomes" id="UP000230750">
    <property type="component" value="Unassembled WGS sequence"/>
</dbReference>
<evidence type="ECO:0000256" key="13">
    <source>
        <dbReference type="ARBA" id="ARBA00023239"/>
    </source>
</evidence>
<organism evidence="16 17">
    <name type="scientific">Stichopus japonicus</name>
    <name type="common">Sea cucumber</name>
    <dbReference type="NCBI Taxonomy" id="307972"/>
    <lineage>
        <taxon>Eukaryota</taxon>
        <taxon>Metazoa</taxon>
        <taxon>Echinodermata</taxon>
        <taxon>Eleutherozoa</taxon>
        <taxon>Echinozoa</taxon>
        <taxon>Holothuroidea</taxon>
        <taxon>Aspidochirotacea</taxon>
        <taxon>Aspidochirotida</taxon>
        <taxon>Stichopodidae</taxon>
        <taxon>Apostichopus</taxon>
    </lineage>
</organism>
<dbReference type="GO" id="GO:0006171">
    <property type="term" value="P:cAMP biosynthetic process"/>
    <property type="evidence" value="ECO:0007669"/>
    <property type="project" value="UniProtKB-KW"/>
</dbReference>
<dbReference type="EMBL" id="MRZV01000087">
    <property type="protein sequence ID" value="PIK59284.1"/>
    <property type="molecule type" value="Genomic_DNA"/>
</dbReference>
<evidence type="ECO:0000313" key="17">
    <source>
        <dbReference type="Proteomes" id="UP000230750"/>
    </source>
</evidence>
<dbReference type="SMART" id="SM00044">
    <property type="entry name" value="CYCc"/>
    <property type="match status" value="1"/>
</dbReference>
<sequence length="236" mass="26861">MQCEKEEAEDLVHHIIPHFVTKQLRTTQEFSQNHQSVAVIFCSIVNFNDFYEEAYQGGKECIRVLHELISDFDNLLMETRFGEVEKIKTIGSTYMVACGLHPPSKEGLTPENQQLRTLMEFSLEMMGKIHQFNDDVLSMTKGAFNFILRIGYNHGQLTSGVIGTTKLLYDIWGDTVNVASRMDSTGVPGRIQVTEHSMMALEPYYEFELRGPVEVRGKGVMTTYLVVKRKESPALK</sequence>
<dbReference type="PANTHER" id="PTHR45627">
    <property type="entry name" value="ADENYLATE CYCLASE TYPE 1"/>
    <property type="match status" value="1"/>
</dbReference>
<protein>
    <recommendedName>
        <fullName evidence="4">adenylate cyclase</fullName>
        <ecNumber evidence="4">4.6.1.1</ecNumber>
    </recommendedName>
</protein>
<comment type="similarity">
    <text evidence="14">Belongs to the adenylyl cyclase class-4/guanylyl cyclase family.</text>
</comment>
<evidence type="ECO:0000256" key="2">
    <source>
        <dbReference type="ARBA" id="ARBA00001946"/>
    </source>
</evidence>
<evidence type="ECO:0000256" key="12">
    <source>
        <dbReference type="ARBA" id="ARBA00023136"/>
    </source>
</evidence>
<dbReference type="STRING" id="307972.A0A2G8LGA4"/>
<evidence type="ECO:0000256" key="14">
    <source>
        <dbReference type="RuleBase" id="RU000405"/>
    </source>
</evidence>
<keyword evidence="9" id="KW-0460">Magnesium</keyword>
<dbReference type="PROSITE" id="PS50125">
    <property type="entry name" value="GUANYLATE_CYCLASE_2"/>
    <property type="match status" value="1"/>
</dbReference>
<evidence type="ECO:0000256" key="6">
    <source>
        <dbReference type="ARBA" id="ARBA00022723"/>
    </source>
</evidence>
<dbReference type="SUPFAM" id="SSF55073">
    <property type="entry name" value="Nucleotide cyclase"/>
    <property type="match status" value="1"/>
</dbReference>
<keyword evidence="8" id="KW-0067">ATP-binding</keyword>
<dbReference type="Gene3D" id="3.30.70.1230">
    <property type="entry name" value="Nucleotide cyclase"/>
    <property type="match status" value="1"/>
</dbReference>
<comment type="cofactor">
    <cofactor evidence="2">
        <name>Mg(2+)</name>
        <dbReference type="ChEBI" id="CHEBI:18420"/>
    </cofactor>
</comment>
<proteinExistence type="inferred from homology"/>
<evidence type="ECO:0000313" key="16">
    <source>
        <dbReference type="EMBL" id="PIK59284.1"/>
    </source>
</evidence>
<accession>A0A2G8LGA4</accession>
<keyword evidence="11" id="KW-0115">cAMP biosynthesis</keyword>
<dbReference type="GO" id="GO:0007189">
    <property type="term" value="P:adenylate cyclase-activating G protein-coupled receptor signaling pathway"/>
    <property type="evidence" value="ECO:0007669"/>
    <property type="project" value="TreeGrafter"/>
</dbReference>
<dbReference type="InterPro" id="IPR001054">
    <property type="entry name" value="A/G_cyclase"/>
</dbReference>
<keyword evidence="6" id="KW-0479">Metal-binding</keyword>
<feature type="domain" description="Guanylate cyclase" evidence="15">
    <location>
        <begin position="38"/>
        <end position="183"/>
    </location>
</feature>
<evidence type="ECO:0000256" key="1">
    <source>
        <dbReference type="ARBA" id="ARBA00001593"/>
    </source>
</evidence>
<comment type="caution">
    <text evidence="16">The sequence shown here is derived from an EMBL/GenBank/DDBJ whole genome shotgun (WGS) entry which is preliminary data.</text>
</comment>
<comment type="subcellular location">
    <subcellularLocation>
        <location evidence="3">Membrane</location>
        <topology evidence="3">Multi-pass membrane protein</topology>
    </subcellularLocation>
</comment>
<name>A0A2G8LGA4_STIJA</name>
<dbReference type="FunFam" id="3.30.70.1230:FF:000008">
    <property type="entry name" value="Adenylate cyclase type 9"/>
    <property type="match status" value="1"/>
</dbReference>
<evidence type="ECO:0000256" key="4">
    <source>
        <dbReference type="ARBA" id="ARBA00012201"/>
    </source>
</evidence>
<keyword evidence="12" id="KW-0472">Membrane</keyword>
<reference evidence="16 17" key="1">
    <citation type="journal article" date="2017" name="PLoS Biol.">
        <title>The sea cucumber genome provides insights into morphological evolution and visceral regeneration.</title>
        <authorList>
            <person name="Zhang X."/>
            <person name="Sun L."/>
            <person name="Yuan J."/>
            <person name="Sun Y."/>
            <person name="Gao Y."/>
            <person name="Zhang L."/>
            <person name="Li S."/>
            <person name="Dai H."/>
            <person name="Hamel J.F."/>
            <person name="Liu C."/>
            <person name="Yu Y."/>
            <person name="Liu S."/>
            <person name="Lin W."/>
            <person name="Guo K."/>
            <person name="Jin S."/>
            <person name="Xu P."/>
            <person name="Storey K.B."/>
            <person name="Huan P."/>
            <person name="Zhang T."/>
            <person name="Zhou Y."/>
            <person name="Zhang J."/>
            <person name="Lin C."/>
            <person name="Li X."/>
            <person name="Xing L."/>
            <person name="Huo D."/>
            <person name="Sun M."/>
            <person name="Wang L."/>
            <person name="Mercier A."/>
            <person name="Li F."/>
            <person name="Yang H."/>
            <person name="Xiang J."/>
        </authorList>
    </citation>
    <scope>NUCLEOTIDE SEQUENCE [LARGE SCALE GENOMIC DNA]</scope>
    <source>
        <strain evidence="16">Shaxun</strain>
        <tissue evidence="16">Muscle</tissue>
    </source>
</reference>
<gene>
    <name evidence="16" type="ORF">BSL78_03794</name>
</gene>
<dbReference type="AlphaFoldDB" id="A0A2G8LGA4"/>
<dbReference type="GO" id="GO:0005886">
    <property type="term" value="C:plasma membrane"/>
    <property type="evidence" value="ECO:0007669"/>
    <property type="project" value="TreeGrafter"/>
</dbReference>
<keyword evidence="7" id="KW-0547">Nucleotide-binding</keyword>
<keyword evidence="13 14" id="KW-0456">Lyase</keyword>
<dbReference type="GO" id="GO:0004016">
    <property type="term" value="F:adenylate cyclase activity"/>
    <property type="evidence" value="ECO:0007669"/>
    <property type="project" value="UniProtKB-EC"/>
</dbReference>
<dbReference type="OrthoDB" id="10035433at2759"/>
<keyword evidence="10" id="KW-1133">Transmembrane helix</keyword>
<dbReference type="GO" id="GO:0005524">
    <property type="term" value="F:ATP binding"/>
    <property type="evidence" value="ECO:0007669"/>
    <property type="project" value="UniProtKB-KW"/>
</dbReference>
<dbReference type="GO" id="GO:0035556">
    <property type="term" value="P:intracellular signal transduction"/>
    <property type="evidence" value="ECO:0007669"/>
    <property type="project" value="InterPro"/>
</dbReference>